<name>A0A834JE35_VESGE</name>
<dbReference type="Pfam" id="PF08005">
    <property type="entry name" value="PHR"/>
    <property type="match status" value="1"/>
</dbReference>
<keyword evidence="2" id="KW-0963">Cytoplasm</keyword>
<comment type="subcellular location">
    <subcellularLocation>
        <location evidence="1">Cytoplasm</location>
    </subcellularLocation>
</comment>
<reference evidence="5" key="1">
    <citation type="journal article" date="2020" name="G3 (Bethesda)">
        <title>High-Quality Assemblies for Three Invasive Social Wasps from the &lt;i&gt;Vespula&lt;/i&gt; Genus.</title>
        <authorList>
            <person name="Harrop T.W.R."/>
            <person name="Guhlin J."/>
            <person name="McLaughlin G.M."/>
            <person name="Permina E."/>
            <person name="Stockwell P."/>
            <person name="Gilligan J."/>
            <person name="Le Lec M.F."/>
            <person name="Gruber M.A.M."/>
            <person name="Quinn O."/>
            <person name="Lovegrove M."/>
            <person name="Duncan E.J."/>
            <person name="Remnant E.J."/>
            <person name="Van Eeckhoven J."/>
            <person name="Graham B."/>
            <person name="Knapp R.A."/>
            <person name="Langford K.W."/>
            <person name="Kronenberg Z."/>
            <person name="Press M.O."/>
            <person name="Eacker S.M."/>
            <person name="Wilson-Rankin E.E."/>
            <person name="Purcell J."/>
            <person name="Lester P.J."/>
            <person name="Dearden P.K."/>
        </authorList>
    </citation>
    <scope>NUCLEOTIDE SEQUENCE</scope>
    <source>
        <strain evidence="5">Linc-1</strain>
    </source>
</reference>
<accession>A0A834JE35</accession>
<evidence type="ECO:0000259" key="4">
    <source>
        <dbReference type="PROSITE" id="PS50097"/>
    </source>
</evidence>
<feature type="compositionally biased region" description="Low complexity" evidence="3">
    <location>
        <begin position="67"/>
        <end position="76"/>
    </location>
</feature>
<feature type="region of interest" description="Disordered" evidence="3">
    <location>
        <begin position="59"/>
        <end position="93"/>
    </location>
</feature>
<evidence type="ECO:0000313" key="6">
    <source>
        <dbReference type="Proteomes" id="UP000617340"/>
    </source>
</evidence>
<evidence type="ECO:0000256" key="2">
    <source>
        <dbReference type="ARBA" id="ARBA00022490"/>
    </source>
</evidence>
<protein>
    <recommendedName>
        <fullName evidence="4">BTB domain-containing protein</fullName>
    </recommendedName>
</protein>
<dbReference type="EMBL" id="JACSDZ010000018">
    <property type="protein sequence ID" value="KAF7383941.1"/>
    <property type="molecule type" value="Genomic_DNA"/>
</dbReference>
<dbReference type="AlphaFoldDB" id="A0A834JE35"/>
<sequence>MSNLYSKITAKPLQRYQDNVTVKQTNAWVNAESPSNVSDSPPSVSPLSSSIVLQREGIINQPPSAPTSPLSSLSSPVTHLNLSSPEDCTQDPNWQATKTTVRERNAAMFNNHLMADIIFIVGSPGHTQTIPAHKYVLATGSSVFYAMFYGGLAENKQDIEVPDVEPAAFLALLRYMYCDEVQLEADTVLATLYVAKKYIVPHLARACVNYLETSLTAKNACLLLSQSRLFEEPDLMQRCWEVIDAQVSNNQKVLSTITLNTSLDMMVDESNFLSDHDYHIRHFYSYEDVCIKDKFKKSQYEHNYQKKLRINDTRESSKSRISLAPHCLSLSEIKCYSSAIDINKERLPYTLFRTRSEPYFPGNKLDIEITQNMMYRDSFIEDYECMKHTVNVNDLSDSRYSNNHDLSKIVVKSNGAEMALRSDGFVDIDIHTLESVLSRETLNCKEIHVWDAALRWASAECLRQDLEPTSANQRQLLGSALYLIRLPAMNLEEFANSAAQTGILTQQETIDVFLHFTASNRPMLCFPTKARQGLKTQVCHRFQSCAYRSNQWRYRGRCDSIQFSVDKRIFVVGFGLYGSSTGAADYNVRIELKRLGCVLSENSTKFFSDGSSSTFHVYFENPIQIEPECFYTASAILDGVELSYFGQEGMTEATVGSVNFQFQCSSESTNGTGVQGGQIPELIFYGPPSDD</sequence>
<dbReference type="InterPro" id="IPR012983">
    <property type="entry name" value="PHR"/>
</dbReference>
<dbReference type="FunFam" id="3.30.710.10:FF:000015">
    <property type="entry name" value="BTB/POZ domain-containing protein 3"/>
    <property type="match status" value="1"/>
</dbReference>
<proteinExistence type="predicted"/>
<dbReference type="Proteomes" id="UP000617340">
    <property type="component" value="Unassembled WGS sequence"/>
</dbReference>
<evidence type="ECO:0000256" key="1">
    <source>
        <dbReference type="ARBA" id="ARBA00004496"/>
    </source>
</evidence>
<dbReference type="FunFam" id="2.60.120.820:FF:000001">
    <property type="entry name" value="BTB/POZ domain-containing protein 3"/>
    <property type="match status" value="1"/>
</dbReference>
<gene>
    <name evidence="5" type="ORF">HZH68_014698</name>
</gene>
<dbReference type="Gene3D" id="3.30.710.10">
    <property type="entry name" value="Potassium Channel Kv1.1, Chain A"/>
    <property type="match status" value="1"/>
</dbReference>
<feature type="compositionally biased region" description="Polar residues" evidence="3">
    <location>
        <begin position="77"/>
        <end position="93"/>
    </location>
</feature>
<keyword evidence="6" id="KW-1185">Reference proteome</keyword>
<dbReference type="InterPro" id="IPR011705">
    <property type="entry name" value="BACK"/>
</dbReference>
<dbReference type="SUPFAM" id="SSF54695">
    <property type="entry name" value="POZ domain"/>
    <property type="match status" value="1"/>
</dbReference>
<dbReference type="PANTHER" id="PTHR45774:SF9">
    <property type="entry name" value="LUTE, ISOFORM D"/>
    <property type="match status" value="1"/>
</dbReference>
<dbReference type="GO" id="GO:0022008">
    <property type="term" value="P:neurogenesis"/>
    <property type="evidence" value="ECO:0007669"/>
    <property type="project" value="TreeGrafter"/>
</dbReference>
<dbReference type="Gene3D" id="1.25.40.420">
    <property type="match status" value="1"/>
</dbReference>
<feature type="domain" description="BTB" evidence="4">
    <location>
        <begin position="115"/>
        <end position="185"/>
    </location>
</feature>
<dbReference type="GO" id="GO:0005829">
    <property type="term" value="C:cytosol"/>
    <property type="evidence" value="ECO:0007669"/>
    <property type="project" value="TreeGrafter"/>
</dbReference>
<dbReference type="PANTHER" id="PTHR45774">
    <property type="entry name" value="BTB/POZ DOMAIN-CONTAINING"/>
    <property type="match status" value="1"/>
</dbReference>
<dbReference type="InterPro" id="IPR000210">
    <property type="entry name" value="BTB/POZ_dom"/>
</dbReference>
<dbReference type="PROSITE" id="PS50097">
    <property type="entry name" value="BTB"/>
    <property type="match status" value="1"/>
</dbReference>
<dbReference type="CDD" id="cd18282">
    <property type="entry name" value="BTB_POZ_BTBD3_6"/>
    <property type="match status" value="1"/>
</dbReference>
<evidence type="ECO:0000313" key="5">
    <source>
        <dbReference type="EMBL" id="KAF7383941.1"/>
    </source>
</evidence>
<dbReference type="InterPro" id="IPR038648">
    <property type="entry name" value="PHR_sf"/>
</dbReference>
<organism evidence="5 6">
    <name type="scientific">Vespula germanica</name>
    <name type="common">German yellow jacket</name>
    <name type="synonym">Paravespula germanica</name>
    <dbReference type="NCBI Taxonomy" id="30212"/>
    <lineage>
        <taxon>Eukaryota</taxon>
        <taxon>Metazoa</taxon>
        <taxon>Ecdysozoa</taxon>
        <taxon>Arthropoda</taxon>
        <taxon>Hexapoda</taxon>
        <taxon>Insecta</taxon>
        <taxon>Pterygota</taxon>
        <taxon>Neoptera</taxon>
        <taxon>Endopterygota</taxon>
        <taxon>Hymenoptera</taxon>
        <taxon>Apocrita</taxon>
        <taxon>Aculeata</taxon>
        <taxon>Vespoidea</taxon>
        <taxon>Vespidae</taxon>
        <taxon>Vespinae</taxon>
        <taxon>Vespula</taxon>
    </lineage>
</organism>
<dbReference type="Pfam" id="PF00651">
    <property type="entry name" value="BTB"/>
    <property type="match status" value="1"/>
</dbReference>
<comment type="caution">
    <text evidence="5">The sequence shown here is derived from an EMBL/GenBank/DDBJ whole genome shotgun (WGS) entry which is preliminary data.</text>
</comment>
<dbReference type="FunFam" id="1.25.40.420:FF:000003">
    <property type="entry name" value="BTB/POZ domain-containing protein 3"/>
    <property type="match status" value="1"/>
</dbReference>
<dbReference type="SMART" id="SM00875">
    <property type="entry name" value="BACK"/>
    <property type="match status" value="1"/>
</dbReference>
<evidence type="ECO:0000256" key="3">
    <source>
        <dbReference type="SAM" id="MobiDB-lite"/>
    </source>
</evidence>
<dbReference type="Gene3D" id="2.60.120.820">
    <property type="entry name" value="PHR domain"/>
    <property type="match status" value="1"/>
</dbReference>
<dbReference type="InterPro" id="IPR011333">
    <property type="entry name" value="SKP1/BTB/POZ_sf"/>
</dbReference>
<dbReference type="SMART" id="SM00225">
    <property type="entry name" value="BTB"/>
    <property type="match status" value="1"/>
</dbReference>